<evidence type="ECO:0000256" key="1">
    <source>
        <dbReference type="ARBA" id="ARBA00004141"/>
    </source>
</evidence>
<feature type="compositionally biased region" description="Polar residues" evidence="5">
    <location>
        <begin position="290"/>
        <end position="315"/>
    </location>
</feature>
<dbReference type="InterPro" id="IPR007568">
    <property type="entry name" value="RTA1"/>
</dbReference>
<feature type="transmembrane region" description="Helical" evidence="6">
    <location>
        <begin position="253"/>
        <end position="276"/>
    </location>
</feature>
<comment type="caution">
    <text evidence="7">The sequence shown here is derived from an EMBL/GenBank/DDBJ whole genome shotgun (WGS) entry which is preliminary data.</text>
</comment>
<dbReference type="PANTHER" id="PTHR31465">
    <property type="entry name" value="PROTEIN RTA1-RELATED"/>
    <property type="match status" value="1"/>
</dbReference>
<feature type="transmembrane region" description="Helical" evidence="6">
    <location>
        <begin position="83"/>
        <end position="110"/>
    </location>
</feature>
<dbReference type="PANTHER" id="PTHR31465:SF9">
    <property type="entry name" value="SPHINGOID LONG-CHAIN BASE TRANSPORTER RSB1"/>
    <property type="match status" value="1"/>
</dbReference>
<keyword evidence="7" id="KW-0946">Virion</keyword>
<accession>A0ABR3ER86</accession>
<keyword evidence="7" id="KW-0261">Viral envelope protein</keyword>
<evidence type="ECO:0000313" key="7">
    <source>
        <dbReference type="EMBL" id="KAL0565413.1"/>
    </source>
</evidence>
<dbReference type="EMBL" id="JBAHYK010002278">
    <property type="protein sequence ID" value="KAL0565413.1"/>
    <property type="molecule type" value="Genomic_DNA"/>
</dbReference>
<name>A0ABR3ER86_9AGAR</name>
<feature type="region of interest" description="Disordered" evidence="5">
    <location>
        <begin position="283"/>
        <end position="315"/>
    </location>
</feature>
<evidence type="ECO:0000256" key="5">
    <source>
        <dbReference type="SAM" id="MobiDB-lite"/>
    </source>
</evidence>
<keyword evidence="4 6" id="KW-0472">Membrane</keyword>
<evidence type="ECO:0000256" key="3">
    <source>
        <dbReference type="ARBA" id="ARBA00022989"/>
    </source>
</evidence>
<feature type="transmembrane region" description="Helical" evidence="6">
    <location>
        <begin position="161"/>
        <end position="185"/>
    </location>
</feature>
<dbReference type="Pfam" id="PF04479">
    <property type="entry name" value="RTA1"/>
    <property type="match status" value="1"/>
</dbReference>
<feature type="transmembrane region" description="Helical" evidence="6">
    <location>
        <begin position="212"/>
        <end position="233"/>
    </location>
</feature>
<protein>
    <submittedName>
        <fullName evidence="7">Envelope glycoprotein</fullName>
    </submittedName>
</protein>
<dbReference type="Proteomes" id="UP001465976">
    <property type="component" value="Unassembled WGS sequence"/>
</dbReference>
<keyword evidence="3 6" id="KW-1133">Transmembrane helix</keyword>
<proteinExistence type="predicted"/>
<reference evidence="7 8" key="1">
    <citation type="submission" date="2024-02" db="EMBL/GenBank/DDBJ databases">
        <title>A draft genome for the cacao thread blight pathogen Marasmius crinis-equi.</title>
        <authorList>
            <person name="Cohen S.P."/>
            <person name="Baruah I.K."/>
            <person name="Amoako-Attah I."/>
            <person name="Bukari Y."/>
            <person name="Meinhardt L.W."/>
            <person name="Bailey B.A."/>
        </authorList>
    </citation>
    <scope>NUCLEOTIDE SEQUENCE [LARGE SCALE GENOMIC DNA]</scope>
    <source>
        <strain evidence="7 8">GH-76</strain>
    </source>
</reference>
<feature type="transmembrane region" description="Helical" evidence="6">
    <location>
        <begin position="122"/>
        <end position="141"/>
    </location>
</feature>
<evidence type="ECO:0000313" key="8">
    <source>
        <dbReference type="Proteomes" id="UP001465976"/>
    </source>
</evidence>
<comment type="subcellular location">
    <subcellularLocation>
        <location evidence="1">Membrane</location>
        <topology evidence="1">Multi-pass membrane protein</topology>
    </subcellularLocation>
</comment>
<keyword evidence="2 6" id="KW-0812">Transmembrane</keyword>
<sequence>MNSTSPIPLDDAHSSYGYRPTFFVCVLYVALFSSTLGMHLLQMVSSRYWFLAPTVILAAFLEVLGWVGRLWSNQNLHNGDPFMMQICCLIIGPTPLLAANFVVFGRLVSLLGAEYSRLRPTLYAKIFLGCDIVSLCLQGAGGGLASTADSGTSMFDLGTNLMIAGIILQVVMMTIFVILVGEYTYRYIYSKPHHKKVSVDSIRFPLDTRRQLLLLAMGITTVLLFIRGIYRLIELSGGWDSEIMRTEWLFNVFDAAMVFLAFLTWNVAHPAVLLAVDNDASKGGEKRGQMYSNIRTRNNSEETVSPTTVPTREHA</sequence>
<feature type="transmembrane region" description="Helical" evidence="6">
    <location>
        <begin position="20"/>
        <end position="41"/>
    </location>
</feature>
<organism evidence="7 8">
    <name type="scientific">Marasmius crinis-equi</name>
    <dbReference type="NCBI Taxonomy" id="585013"/>
    <lineage>
        <taxon>Eukaryota</taxon>
        <taxon>Fungi</taxon>
        <taxon>Dikarya</taxon>
        <taxon>Basidiomycota</taxon>
        <taxon>Agaricomycotina</taxon>
        <taxon>Agaricomycetes</taxon>
        <taxon>Agaricomycetidae</taxon>
        <taxon>Agaricales</taxon>
        <taxon>Marasmiineae</taxon>
        <taxon>Marasmiaceae</taxon>
        <taxon>Marasmius</taxon>
    </lineage>
</organism>
<feature type="transmembrane region" description="Helical" evidence="6">
    <location>
        <begin position="48"/>
        <end position="71"/>
    </location>
</feature>
<evidence type="ECO:0000256" key="2">
    <source>
        <dbReference type="ARBA" id="ARBA00022692"/>
    </source>
</evidence>
<evidence type="ECO:0000256" key="4">
    <source>
        <dbReference type="ARBA" id="ARBA00023136"/>
    </source>
</evidence>
<keyword evidence="8" id="KW-1185">Reference proteome</keyword>
<evidence type="ECO:0000256" key="6">
    <source>
        <dbReference type="SAM" id="Phobius"/>
    </source>
</evidence>
<gene>
    <name evidence="7" type="primary">RTA3_5</name>
    <name evidence="7" type="ORF">V5O48_016610</name>
</gene>